<dbReference type="CDD" id="cd20794">
    <property type="entry name" value="C1_aPKC"/>
    <property type="match status" value="1"/>
</dbReference>
<dbReference type="InterPro" id="IPR017892">
    <property type="entry name" value="Pkinase_C"/>
</dbReference>
<dbReference type="EMBL" id="AMQM01002131">
    <property type="status" value="NOT_ANNOTATED_CDS"/>
    <property type="molecule type" value="Genomic_DNA"/>
</dbReference>
<dbReference type="Proteomes" id="UP000015101">
    <property type="component" value="Unassembled WGS sequence"/>
</dbReference>
<dbReference type="InParanoid" id="T1G055"/>
<evidence type="ECO:0000256" key="17">
    <source>
        <dbReference type="SAM" id="MobiDB-lite"/>
    </source>
</evidence>
<dbReference type="EnsemblMetazoa" id="HelroT70373">
    <property type="protein sequence ID" value="HelroP70373"/>
    <property type="gene ID" value="HelroG70373"/>
</dbReference>
<feature type="domain" description="Phorbol-ester/DAG-type" evidence="19">
    <location>
        <begin position="105"/>
        <end position="155"/>
    </location>
</feature>
<evidence type="ECO:0000256" key="14">
    <source>
        <dbReference type="PIRSR" id="PIRSR000554-1"/>
    </source>
</evidence>
<dbReference type="GO" id="GO:0004697">
    <property type="term" value="F:diacylglycerol-dependent serine/threonine kinase activity"/>
    <property type="evidence" value="ECO:0007669"/>
    <property type="project" value="UniProtKB-EC"/>
</dbReference>
<dbReference type="InterPro" id="IPR008271">
    <property type="entry name" value="Ser/Thr_kinase_AS"/>
</dbReference>
<dbReference type="SMART" id="SM00109">
    <property type="entry name" value="C1"/>
    <property type="match status" value="1"/>
</dbReference>
<accession>T1G055</accession>
<feature type="active site" description="Proton acceptor" evidence="14">
    <location>
        <position position="333"/>
    </location>
</feature>
<evidence type="ECO:0000259" key="21">
    <source>
        <dbReference type="PROSITE" id="PS51745"/>
    </source>
</evidence>
<keyword evidence="7 15" id="KW-0547">Nucleotide-binding</keyword>
<dbReference type="GO" id="GO:0005634">
    <property type="term" value="C:nucleus"/>
    <property type="evidence" value="ECO:0000318"/>
    <property type="project" value="GO_Central"/>
</dbReference>
<comment type="catalytic activity">
    <reaction evidence="12">
        <text>L-threonyl-[protein] + ATP = O-phospho-L-threonyl-[protein] + ADP + H(+)</text>
        <dbReference type="Rhea" id="RHEA:46608"/>
        <dbReference type="Rhea" id="RHEA-COMP:11060"/>
        <dbReference type="Rhea" id="RHEA-COMP:11605"/>
        <dbReference type="ChEBI" id="CHEBI:15378"/>
        <dbReference type="ChEBI" id="CHEBI:30013"/>
        <dbReference type="ChEBI" id="CHEBI:30616"/>
        <dbReference type="ChEBI" id="CHEBI:61977"/>
        <dbReference type="ChEBI" id="CHEBI:456216"/>
        <dbReference type="EC" id="2.7.11.13"/>
    </reaction>
</comment>
<dbReference type="SMART" id="SM00666">
    <property type="entry name" value="PB1"/>
    <property type="match status" value="1"/>
</dbReference>
<evidence type="ECO:0000256" key="5">
    <source>
        <dbReference type="ARBA" id="ARBA00022679"/>
    </source>
</evidence>
<reference evidence="23" key="3">
    <citation type="submission" date="2015-06" db="UniProtKB">
        <authorList>
            <consortium name="EnsemblMetazoa"/>
        </authorList>
    </citation>
    <scope>IDENTIFICATION</scope>
</reference>
<feature type="binding site" evidence="15">
    <location>
        <position position="238"/>
    </location>
    <ligand>
        <name>ATP</name>
        <dbReference type="ChEBI" id="CHEBI:30616"/>
    </ligand>
</feature>
<feature type="domain" description="AGC-kinase C-terminal" evidence="20">
    <location>
        <begin position="478"/>
        <end position="553"/>
    </location>
</feature>
<sequence length="555" mass="64534">ILVTHFEMTITYEGFVAEIMEMCNFDDNQPFTIKWVDEEGDPCTISSETELQEAIRLYFTNQDSEILLYVFPNVPIVKGQLCHGEDRSVYRYKARKWKKLYRNCGHLYEVKRFGKRAVCAFCTDHVWGLGRQGLRCVQCKMFVHKRCHRLIRVPCSVVVVFPDNFPPLPTHHHHPKQKRHQQQRHHHQKHSNHHSHVTTVEKSVSLIDFNLLRVIGRGSYAKVFLVEHKKTRRKYAMKVIKKELLVDDEDLDWVQTEKHVYEVASNYPFLVGLHSSFQSVSRLFFVIEFVDGGDMMLHMQRNRRLPEDHVRFYSSEIILALNFLHERGIIYRDLKLDNVLIDARGHIKLTDYGMCKEGIGPGEFTSTFCGTPNYIAPEILRGEDYSYSVDFWSLGILMYEMMSGRSPFEIVAQTDNPDQNTEDYLFQVILEKPIRVPRLLSAQASSVLKGLLNKNPRERLGSPPNSGIKDLKSHPFYKGLCWSQLSMCQINPPYKPIGENGDDMDVSLMYFDPQFTGEPVMFTPDDQKVLDTINQNDFEGFEYVNPLLMSSEDFV</sequence>
<dbReference type="HOGENOM" id="CLU_000288_63_29_1"/>
<feature type="compositionally biased region" description="Basic residues" evidence="17">
    <location>
        <begin position="170"/>
        <end position="196"/>
    </location>
</feature>
<evidence type="ECO:0000256" key="1">
    <source>
        <dbReference type="ARBA" id="ARBA00005490"/>
    </source>
</evidence>
<dbReference type="Gene3D" id="1.10.510.10">
    <property type="entry name" value="Transferase(Phosphotransferase) domain 1"/>
    <property type="match status" value="1"/>
</dbReference>
<reference evidence="22 24" key="2">
    <citation type="journal article" date="2013" name="Nature">
        <title>Insights into bilaterian evolution from three spiralian genomes.</title>
        <authorList>
            <person name="Simakov O."/>
            <person name="Marletaz F."/>
            <person name="Cho S.J."/>
            <person name="Edsinger-Gonzales E."/>
            <person name="Havlak P."/>
            <person name="Hellsten U."/>
            <person name="Kuo D.H."/>
            <person name="Larsson T."/>
            <person name="Lv J."/>
            <person name="Arendt D."/>
            <person name="Savage R."/>
            <person name="Osoegawa K."/>
            <person name="de Jong P."/>
            <person name="Grimwood J."/>
            <person name="Chapman J.A."/>
            <person name="Shapiro H."/>
            <person name="Aerts A."/>
            <person name="Otillar R.P."/>
            <person name="Terry A.Y."/>
            <person name="Boore J.L."/>
            <person name="Grigoriev I.V."/>
            <person name="Lindberg D.R."/>
            <person name="Seaver E.C."/>
            <person name="Weisblat D.A."/>
            <person name="Putnam N.H."/>
            <person name="Rokhsar D.S."/>
        </authorList>
    </citation>
    <scope>NUCLEOTIDE SEQUENCE</scope>
</reference>
<evidence type="ECO:0000256" key="11">
    <source>
        <dbReference type="ARBA" id="ARBA00022840"/>
    </source>
</evidence>
<organism evidence="23 24">
    <name type="scientific">Helobdella robusta</name>
    <name type="common">Californian leech</name>
    <dbReference type="NCBI Taxonomy" id="6412"/>
    <lineage>
        <taxon>Eukaryota</taxon>
        <taxon>Metazoa</taxon>
        <taxon>Spiralia</taxon>
        <taxon>Lophotrochozoa</taxon>
        <taxon>Annelida</taxon>
        <taxon>Clitellata</taxon>
        <taxon>Hirudinea</taxon>
        <taxon>Rhynchobdellida</taxon>
        <taxon>Glossiphoniidae</taxon>
        <taxon>Helobdella</taxon>
    </lineage>
</organism>
<dbReference type="RefSeq" id="XP_009030124.1">
    <property type="nucleotide sequence ID" value="XM_009031876.1"/>
</dbReference>
<dbReference type="FunFam" id="1.10.510.10:FF:000048">
    <property type="entry name" value="Protein kinase C"/>
    <property type="match status" value="1"/>
</dbReference>
<feature type="domain" description="PB1" evidence="21">
    <location>
        <begin position="1"/>
        <end position="73"/>
    </location>
</feature>
<evidence type="ECO:0000256" key="4">
    <source>
        <dbReference type="ARBA" id="ARBA00022553"/>
    </source>
</evidence>
<dbReference type="OrthoDB" id="63267at2759"/>
<dbReference type="Pfam" id="PF00433">
    <property type="entry name" value="Pkinase_C"/>
    <property type="match status" value="1"/>
</dbReference>
<evidence type="ECO:0000256" key="15">
    <source>
        <dbReference type="PIRSR" id="PIRSR000554-2"/>
    </source>
</evidence>
<dbReference type="eggNOG" id="KOG0695">
    <property type="taxonomic scope" value="Eukaryota"/>
</dbReference>
<evidence type="ECO:0000256" key="8">
    <source>
        <dbReference type="ARBA" id="ARBA00022771"/>
    </source>
</evidence>
<evidence type="ECO:0000259" key="20">
    <source>
        <dbReference type="PROSITE" id="PS51285"/>
    </source>
</evidence>
<dbReference type="Pfam" id="PF00564">
    <property type="entry name" value="PB1"/>
    <property type="match status" value="1"/>
</dbReference>
<evidence type="ECO:0000256" key="2">
    <source>
        <dbReference type="ARBA" id="ARBA00012429"/>
    </source>
</evidence>
<keyword evidence="4" id="KW-0597">Phosphoprotein</keyword>
<proteinExistence type="inferred from homology"/>
<keyword evidence="9" id="KW-0418">Kinase</keyword>
<feature type="binding site" evidence="16">
    <location>
        <position position="242"/>
    </location>
    <ligand>
        <name>ATP</name>
        <dbReference type="ChEBI" id="CHEBI:30616"/>
    </ligand>
</feature>
<dbReference type="Pfam" id="PF00069">
    <property type="entry name" value="Pkinase"/>
    <property type="match status" value="1"/>
</dbReference>
<dbReference type="GO" id="GO:0005524">
    <property type="term" value="F:ATP binding"/>
    <property type="evidence" value="ECO:0007669"/>
    <property type="project" value="UniProtKB-UniRule"/>
</dbReference>
<evidence type="ECO:0000313" key="23">
    <source>
        <dbReference type="EnsemblMetazoa" id="HelroP70373"/>
    </source>
</evidence>
<dbReference type="InterPro" id="IPR000961">
    <property type="entry name" value="AGC-kinase_C"/>
</dbReference>
<dbReference type="InterPro" id="IPR012233">
    <property type="entry name" value="PKC"/>
</dbReference>
<dbReference type="Pfam" id="PF00130">
    <property type="entry name" value="C1_1"/>
    <property type="match status" value="1"/>
</dbReference>
<evidence type="ECO:0000313" key="24">
    <source>
        <dbReference type="Proteomes" id="UP000015101"/>
    </source>
</evidence>
<dbReference type="SMART" id="SM00220">
    <property type="entry name" value="S_TKc"/>
    <property type="match status" value="1"/>
</dbReference>
<dbReference type="InterPro" id="IPR000270">
    <property type="entry name" value="PB1_dom"/>
</dbReference>
<dbReference type="GO" id="GO:0005737">
    <property type="term" value="C:cytoplasm"/>
    <property type="evidence" value="ECO:0000318"/>
    <property type="project" value="GO_Central"/>
</dbReference>
<dbReference type="InterPro" id="IPR011009">
    <property type="entry name" value="Kinase-like_dom_sf"/>
</dbReference>
<dbReference type="InterPro" id="IPR017441">
    <property type="entry name" value="Protein_kinase_ATP_BS"/>
</dbReference>
<dbReference type="EC" id="2.7.11.13" evidence="2"/>
<dbReference type="PROSITE" id="PS50011">
    <property type="entry name" value="PROTEIN_KINASE_DOM"/>
    <property type="match status" value="1"/>
</dbReference>
<dbReference type="PANTHER" id="PTHR24351">
    <property type="entry name" value="RIBOSOMAL PROTEIN S6 KINASE"/>
    <property type="match status" value="1"/>
</dbReference>
<keyword evidence="3" id="KW-0723">Serine/threonine-protein kinase</keyword>
<name>T1G055_HELRO</name>
<reference evidence="24" key="1">
    <citation type="submission" date="2012-12" db="EMBL/GenBank/DDBJ databases">
        <authorList>
            <person name="Hellsten U."/>
            <person name="Grimwood J."/>
            <person name="Chapman J.A."/>
            <person name="Shapiro H."/>
            <person name="Aerts A."/>
            <person name="Otillar R.P."/>
            <person name="Terry A.Y."/>
            <person name="Boore J.L."/>
            <person name="Simakov O."/>
            <person name="Marletaz F."/>
            <person name="Cho S.-J."/>
            <person name="Edsinger-Gonzales E."/>
            <person name="Havlak P."/>
            <person name="Kuo D.-H."/>
            <person name="Larsson T."/>
            <person name="Lv J."/>
            <person name="Arendt D."/>
            <person name="Savage R."/>
            <person name="Osoegawa K."/>
            <person name="de Jong P."/>
            <person name="Lindberg D.R."/>
            <person name="Seaver E.C."/>
            <person name="Weisblat D.A."/>
            <person name="Putnam N.H."/>
            <person name="Grigoriev I.V."/>
            <person name="Rokhsar D.S."/>
        </authorList>
    </citation>
    <scope>NUCLEOTIDE SEQUENCE</scope>
</reference>
<evidence type="ECO:0000256" key="6">
    <source>
        <dbReference type="ARBA" id="ARBA00022723"/>
    </source>
</evidence>
<dbReference type="CTD" id="20214453"/>
<dbReference type="InterPro" id="IPR053793">
    <property type="entry name" value="PB1-like"/>
</dbReference>
<keyword evidence="8" id="KW-0863">Zinc-finger</keyword>
<keyword evidence="5" id="KW-0808">Transferase</keyword>
<feature type="region of interest" description="Disordered" evidence="17">
    <location>
        <begin position="169"/>
        <end position="197"/>
    </location>
</feature>
<dbReference type="PROSITE" id="PS50081">
    <property type="entry name" value="ZF_DAG_PE_2"/>
    <property type="match status" value="1"/>
</dbReference>
<feature type="binding site" evidence="15">
    <location>
        <begin position="215"/>
        <end position="223"/>
    </location>
    <ligand>
        <name>ATP</name>
        <dbReference type="ChEBI" id="CHEBI:30616"/>
    </ligand>
</feature>
<dbReference type="SUPFAM" id="SSF56112">
    <property type="entry name" value="Protein kinase-like (PK-like)"/>
    <property type="match status" value="1"/>
</dbReference>
<protein>
    <recommendedName>
        <fullName evidence="2">protein kinase C</fullName>
        <ecNumber evidence="2">2.7.11.13</ecNumber>
    </recommendedName>
</protein>
<dbReference type="GeneID" id="20214453"/>
<evidence type="ECO:0000259" key="18">
    <source>
        <dbReference type="PROSITE" id="PS50011"/>
    </source>
</evidence>
<evidence type="ECO:0000256" key="7">
    <source>
        <dbReference type="ARBA" id="ARBA00022741"/>
    </source>
</evidence>
<dbReference type="InterPro" id="IPR000719">
    <property type="entry name" value="Prot_kinase_dom"/>
</dbReference>
<evidence type="ECO:0000256" key="3">
    <source>
        <dbReference type="ARBA" id="ARBA00022527"/>
    </source>
</evidence>
<dbReference type="SUPFAM" id="SSF54277">
    <property type="entry name" value="CAD &amp; PB1 domains"/>
    <property type="match status" value="1"/>
</dbReference>
<evidence type="ECO:0000313" key="22">
    <source>
        <dbReference type="EMBL" id="ESN91596.1"/>
    </source>
</evidence>
<evidence type="ECO:0000256" key="13">
    <source>
        <dbReference type="ARBA" id="ARBA00047470"/>
    </source>
</evidence>
<dbReference type="PIRSF" id="PIRSF000554">
    <property type="entry name" value="PKC_zeta"/>
    <property type="match status" value="1"/>
</dbReference>
<evidence type="ECO:0000256" key="16">
    <source>
        <dbReference type="PROSITE-ProRule" id="PRU10141"/>
    </source>
</evidence>
<keyword evidence="6" id="KW-0479">Metal-binding</keyword>
<dbReference type="Gene3D" id="3.30.60.20">
    <property type="match status" value="1"/>
</dbReference>
<dbReference type="SMART" id="SM00133">
    <property type="entry name" value="S_TK_X"/>
    <property type="match status" value="1"/>
</dbReference>
<dbReference type="PROSITE" id="PS51745">
    <property type="entry name" value="PB1"/>
    <property type="match status" value="1"/>
</dbReference>
<keyword evidence="10" id="KW-0862">Zinc</keyword>
<evidence type="ECO:0000256" key="10">
    <source>
        <dbReference type="ARBA" id="ARBA00022833"/>
    </source>
</evidence>
<dbReference type="Gene3D" id="3.10.20.90">
    <property type="entry name" value="Phosphatidylinositol 3-kinase Catalytic Subunit, Chain A, domain 1"/>
    <property type="match status" value="1"/>
</dbReference>
<feature type="domain" description="Protein kinase" evidence="18">
    <location>
        <begin position="209"/>
        <end position="477"/>
    </location>
</feature>
<keyword evidence="11 15" id="KW-0067">ATP-binding</keyword>
<dbReference type="InterPro" id="IPR046349">
    <property type="entry name" value="C1-like_sf"/>
</dbReference>
<dbReference type="InterPro" id="IPR002219">
    <property type="entry name" value="PKC_DAG/PE"/>
</dbReference>
<comment type="similarity">
    <text evidence="1">Belongs to the protein kinase superfamily. AGC Ser/Thr protein kinase family. PKC subfamily.</text>
</comment>
<dbReference type="KEGG" id="hro:HELRODRAFT_70373"/>
<evidence type="ECO:0000259" key="19">
    <source>
        <dbReference type="PROSITE" id="PS50081"/>
    </source>
</evidence>
<dbReference type="SUPFAM" id="SSF57889">
    <property type="entry name" value="Cysteine-rich domain"/>
    <property type="match status" value="1"/>
</dbReference>
<dbReference type="Gene3D" id="3.30.200.20">
    <property type="entry name" value="Phosphorylase Kinase, domain 1"/>
    <property type="match status" value="1"/>
</dbReference>
<dbReference type="PROSITE" id="PS51285">
    <property type="entry name" value="AGC_KINASE_CTER"/>
    <property type="match status" value="1"/>
</dbReference>
<dbReference type="PROSITE" id="PS00108">
    <property type="entry name" value="PROTEIN_KINASE_ST"/>
    <property type="match status" value="1"/>
</dbReference>
<dbReference type="PROSITE" id="PS00107">
    <property type="entry name" value="PROTEIN_KINASE_ATP"/>
    <property type="match status" value="1"/>
</dbReference>
<dbReference type="STRING" id="6412.T1G055"/>
<dbReference type="AlphaFoldDB" id="T1G055"/>
<comment type="catalytic activity">
    <reaction evidence="13">
        <text>L-seryl-[protein] + ATP = O-phospho-L-seryl-[protein] + ADP + H(+)</text>
        <dbReference type="Rhea" id="RHEA:17989"/>
        <dbReference type="Rhea" id="RHEA-COMP:9863"/>
        <dbReference type="Rhea" id="RHEA-COMP:11604"/>
        <dbReference type="ChEBI" id="CHEBI:15378"/>
        <dbReference type="ChEBI" id="CHEBI:29999"/>
        <dbReference type="ChEBI" id="CHEBI:30616"/>
        <dbReference type="ChEBI" id="CHEBI:83421"/>
        <dbReference type="ChEBI" id="CHEBI:456216"/>
        <dbReference type="EC" id="2.7.11.13"/>
    </reaction>
</comment>
<dbReference type="EMBL" id="KB097700">
    <property type="protein sequence ID" value="ESN91596.1"/>
    <property type="molecule type" value="Genomic_DNA"/>
</dbReference>
<dbReference type="FunFam" id="3.30.200.20:FF:000070">
    <property type="entry name" value="Protein kinase C"/>
    <property type="match status" value="1"/>
</dbReference>
<gene>
    <name evidence="23" type="primary">20214453</name>
    <name evidence="22" type="ORF">HELRODRAFT_70373</name>
</gene>
<dbReference type="PROSITE" id="PS00479">
    <property type="entry name" value="ZF_DAG_PE_1"/>
    <property type="match status" value="1"/>
</dbReference>
<keyword evidence="24" id="KW-1185">Reference proteome</keyword>
<dbReference type="GO" id="GO:0008270">
    <property type="term" value="F:zinc ion binding"/>
    <property type="evidence" value="ECO:0007669"/>
    <property type="project" value="UniProtKB-KW"/>
</dbReference>
<evidence type="ECO:0000256" key="9">
    <source>
        <dbReference type="ARBA" id="ARBA00022777"/>
    </source>
</evidence>
<evidence type="ECO:0000256" key="12">
    <source>
        <dbReference type="ARBA" id="ARBA00047272"/>
    </source>
</evidence>
<dbReference type="FunFam" id="3.10.20.90:FF:000071">
    <property type="entry name" value="Protein kinase C"/>
    <property type="match status" value="1"/>
</dbReference>
<dbReference type="GO" id="GO:0004674">
    <property type="term" value="F:protein serine/threonine kinase activity"/>
    <property type="evidence" value="ECO:0000318"/>
    <property type="project" value="GO_Central"/>
</dbReference>